<evidence type="ECO:0000313" key="2">
    <source>
        <dbReference type="EMBL" id="AIF41071.1"/>
    </source>
</evidence>
<dbReference type="eggNOG" id="ENOG5033EGA">
    <property type="taxonomic scope" value="Bacteria"/>
</dbReference>
<feature type="transmembrane region" description="Helical" evidence="1">
    <location>
        <begin position="66"/>
        <end position="84"/>
    </location>
</feature>
<dbReference type="EMBL" id="CP008889">
    <property type="protein sequence ID" value="AIF41071.1"/>
    <property type="molecule type" value="Genomic_DNA"/>
</dbReference>
<keyword evidence="3" id="KW-1185">Reference proteome</keyword>
<dbReference type="Proteomes" id="UP000027986">
    <property type="component" value="Chromosome"/>
</dbReference>
<name>A0A075JFP5_9MICO</name>
<accession>A0A075JFP5</accession>
<keyword evidence="1" id="KW-0472">Membrane</keyword>
<proteinExistence type="predicted"/>
<keyword evidence="1" id="KW-0812">Transmembrane</keyword>
<sequence length="86" mass="9185">MHASDPAIGALARLPQWVILAVLAVLMIVGIAVRGVVGAVAFGLVTAFLAWLLYLSWQQLRPLDRLARAAVIVLTLGVTIVLAFPR</sequence>
<dbReference type="KEGG" id="dni:HX89_09080"/>
<dbReference type="InterPro" id="IPR046549">
    <property type="entry name" value="DUF6703"/>
</dbReference>
<protein>
    <submittedName>
        <fullName evidence="2">Uncharacterized protein</fullName>
    </submittedName>
</protein>
<gene>
    <name evidence="2" type="ORF">HX89_09080</name>
</gene>
<dbReference type="Pfam" id="PF20444">
    <property type="entry name" value="DUF6703"/>
    <property type="match status" value="1"/>
</dbReference>
<keyword evidence="1" id="KW-1133">Transmembrane helix</keyword>
<dbReference type="HOGENOM" id="CLU_159387_0_0_11"/>
<evidence type="ECO:0000313" key="3">
    <source>
        <dbReference type="Proteomes" id="UP000027986"/>
    </source>
</evidence>
<feature type="transmembrane region" description="Helical" evidence="1">
    <location>
        <begin position="14"/>
        <end position="33"/>
    </location>
</feature>
<organism evidence="2 3">
    <name type="scientific">Dermacoccus nishinomiyaensis</name>
    <dbReference type="NCBI Taxonomy" id="1274"/>
    <lineage>
        <taxon>Bacteria</taxon>
        <taxon>Bacillati</taxon>
        <taxon>Actinomycetota</taxon>
        <taxon>Actinomycetes</taxon>
        <taxon>Micrococcales</taxon>
        <taxon>Dermacoccaceae</taxon>
        <taxon>Dermacoccus</taxon>
    </lineage>
</organism>
<evidence type="ECO:0000256" key="1">
    <source>
        <dbReference type="SAM" id="Phobius"/>
    </source>
</evidence>
<feature type="transmembrane region" description="Helical" evidence="1">
    <location>
        <begin position="40"/>
        <end position="60"/>
    </location>
</feature>
<reference evidence="2 3" key="1">
    <citation type="submission" date="2014-07" db="EMBL/GenBank/DDBJ databases">
        <title>Genome Sequencing of Dermacoccus nishinomiyaensis.</title>
        <authorList>
            <person name="Hong K.W."/>
            <person name="Chan K.G."/>
        </authorList>
    </citation>
    <scope>NUCLEOTIDE SEQUENCE [LARGE SCALE GENOMIC DNA]</scope>
    <source>
        <strain evidence="2 3">M25</strain>
    </source>
</reference>
<dbReference type="AlphaFoldDB" id="A0A075JFP5"/>